<keyword evidence="1" id="KW-1133">Transmembrane helix</keyword>
<reference evidence="2" key="1">
    <citation type="journal article" date="2021" name="Antonie Van Leeuwenhoek">
        <title>Draft genome and description of Waterburya agarophytonicola gen. nov. sp. nov. (Pleurocapsales, Cyanobacteria): a seaweed symbiont.</title>
        <authorList>
            <person name="Bonthond G."/>
            <person name="Shalygin S."/>
            <person name="Bayer T."/>
            <person name="Weinberger F."/>
        </authorList>
    </citation>
    <scope>NUCLEOTIDE SEQUENCE</scope>
    <source>
        <strain evidence="2">KI4</strain>
    </source>
</reference>
<feature type="transmembrane region" description="Helical" evidence="1">
    <location>
        <begin position="40"/>
        <end position="59"/>
    </location>
</feature>
<feature type="transmembrane region" description="Helical" evidence="1">
    <location>
        <begin position="7"/>
        <end position="28"/>
    </location>
</feature>
<evidence type="ECO:0000313" key="3">
    <source>
        <dbReference type="Proteomes" id="UP000729733"/>
    </source>
</evidence>
<gene>
    <name evidence="2" type="ORF">I4641_11940</name>
</gene>
<dbReference type="Proteomes" id="UP000729733">
    <property type="component" value="Unassembled WGS sequence"/>
</dbReference>
<evidence type="ECO:0000313" key="2">
    <source>
        <dbReference type="EMBL" id="MCC0177690.1"/>
    </source>
</evidence>
<keyword evidence="3" id="KW-1185">Reference proteome</keyword>
<sequence length="68" mass="7256">MNSDKKFAFLVLGIPLVGLVYCGLGITAMASSMTIRTHPIVSGAIFILIPLGIAAFTWIRASAKAYKK</sequence>
<comment type="caution">
    <text evidence="2">The sequence shown here is derived from an EMBL/GenBank/DDBJ whole genome shotgun (WGS) entry which is preliminary data.</text>
</comment>
<keyword evidence="1" id="KW-0812">Transmembrane</keyword>
<proteinExistence type="predicted"/>
<protein>
    <submittedName>
        <fullName evidence="2">Uncharacterized protein</fullName>
    </submittedName>
</protein>
<keyword evidence="1" id="KW-0472">Membrane</keyword>
<accession>A0A964BQQ5</accession>
<organism evidence="2 3">
    <name type="scientific">Waterburya agarophytonicola KI4</name>
    <dbReference type="NCBI Taxonomy" id="2874699"/>
    <lineage>
        <taxon>Bacteria</taxon>
        <taxon>Bacillati</taxon>
        <taxon>Cyanobacteriota</taxon>
        <taxon>Cyanophyceae</taxon>
        <taxon>Pleurocapsales</taxon>
        <taxon>Hyellaceae</taxon>
        <taxon>Waterburya</taxon>
        <taxon>Waterburya agarophytonicola</taxon>
    </lineage>
</organism>
<name>A0A964BQQ5_9CYAN</name>
<evidence type="ECO:0000256" key="1">
    <source>
        <dbReference type="SAM" id="Phobius"/>
    </source>
</evidence>
<dbReference type="EMBL" id="JADWDC010000027">
    <property type="protein sequence ID" value="MCC0177690.1"/>
    <property type="molecule type" value="Genomic_DNA"/>
</dbReference>
<dbReference type="AlphaFoldDB" id="A0A964BQQ5"/>